<comment type="caution">
    <text evidence="2">The sequence shown here is derived from an EMBL/GenBank/DDBJ whole genome shotgun (WGS) entry which is preliminary data.</text>
</comment>
<reference evidence="3" key="1">
    <citation type="journal article" date="2019" name="Int. J. Syst. Evol. Microbiol.">
        <title>The Global Catalogue of Microorganisms (GCM) 10K type strain sequencing project: providing services to taxonomists for standard genome sequencing and annotation.</title>
        <authorList>
            <consortium name="The Broad Institute Genomics Platform"/>
            <consortium name="The Broad Institute Genome Sequencing Center for Infectious Disease"/>
            <person name="Wu L."/>
            <person name="Ma J."/>
        </authorList>
    </citation>
    <scope>NUCLEOTIDE SEQUENCE [LARGE SCALE GENOMIC DNA]</scope>
    <source>
        <strain evidence="3">CGMCC 1.15422</strain>
    </source>
</reference>
<keyword evidence="3" id="KW-1185">Reference proteome</keyword>
<keyword evidence="1" id="KW-0472">Membrane</keyword>
<organism evidence="2 3">
    <name type="scientific">Christiangramia forsetii</name>
    <dbReference type="NCBI Taxonomy" id="411153"/>
    <lineage>
        <taxon>Bacteria</taxon>
        <taxon>Pseudomonadati</taxon>
        <taxon>Bacteroidota</taxon>
        <taxon>Flavobacteriia</taxon>
        <taxon>Flavobacteriales</taxon>
        <taxon>Flavobacteriaceae</taxon>
        <taxon>Christiangramia</taxon>
    </lineage>
</organism>
<dbReference type="RefSeq" id="WP_011708802.1">
    <property type="nucleotide sequence ID" value="NZ_BMIX01000019.1"/>
</dbReference>
<dbReference type="Proteomes" id="UP000605733">
    <property type="component" value="Unassembled WGS sequence"/>
</dbReference>
<evidence type="ECO:0000313" key="3">
    <source>
        <dbReference type="Proteomes" id="UP000605733"/>
    </source>
</evidence>
<sequence length="416" mass="48443">MKKSSNSSIFIIALLGITILLLGILVGSVIKSPSPNNISVNPNIIVRDSTDLQSISSNYNKEATLLFEKSLEKTIDEEFDRTVNYLNFTIAIFAVFLTITLVAFGFFTIRKMSEAKDLLDKIIAAPDAVMKKYYSNQLNDLLPKLLSSDNREKSDAIHSIYYNTQLEEEKHFDLISNTLEREYQNSTSYTYLNVFNLFDLLSRLNFSKAVNKGFEIFEKYHSDSTMQYIVPRIMESNDKAHKQRFLNILCQNDNPNLVNDLIKNIDHFENFDNEMIVYISKNAPANITYRIINSINQKSKQSLDMKSLIFELDSKIFLNNYFHQLYNILKQNNQIETDIIIRLIDRIIENDDKNLAQFTNMIRTIINSNISSDEKLFIINSLKQKYNTDYDFDEIFERFETENNPHFTAIRDQLKT</sequence>
<name>A0ABQ1WV01_9FLAO</name>
<feature type="transmembrane region" description="Helical" evidence="1">
    <location>
        <begin position="9"/>
        <end position="30"/>
    </location>
</feature>
<proteinExistence type="predicted"/>
<keyword evidence="1" id="KW-1133">Transmembrane helix</keyword>
<dbReference type="EMBL" id="BMIX01000019">
    <property type="protein sequence ID" value="GGG46628.1"/>
    <property type="molecule type" value="Genomic_DNA"/>
</dbReference>
<keyword evidence="1" id="KW-0812">Transmembrane</keyword>
<evidence type="ECO:0000256" key="1">
    <source>
        <dbReference type="SAM" id="Phobius"/>
    </source>
</evidence>
<accession>A0ABQ1WV01</accession>
<evidence type="ECO:0000313" key="2">
    <source>
        <dbReference type="EMBL" id="GGG46628.1"/>
    </source>
</evidence>
<feature type="transmembrane region" description="Helical" evidence="1">
    <location>
        <begin position="85"/>
        <end position="109"/>
    </location>
</feature>
<gene>
    <name evidence="2" type="ORF">GCM10011532_33170</name>
</gene>
<protein>
    <submittedName>
        <fullName evidence="2">Uncharacterized protein</fullName>
    </submittedName>
</protein>